<sequence length="103" mass="12181">MENNQLINIDKLPELLKHDYTFIDLRDSLQFNKVHLQKFINIPYENFINNPPHLSKNKPIYLICYSGKRSLELAKQLTMQGYDAYSFNGGFYAIEHPINNQLY</sequence>
<dbReference type="OrthoDB" id="9800872at2"/>
<dbReference type="Pfam" id="PF00581">
    <property type="entry name" value="Rhodanese"/>
    <property type="match status" value="1"/>
</dbReference>
<dbReference type="PANTHER" id="PTHR43031:SF1">
    <property type="entry name" value="PYRIDINE NUCLEOTIDE-DISULPHIDE OXIDOREDUCTASE"/>
    <property type="match status" value="1"/>
</dbReference>
<dbReference type="PANTHER" id="PTHR43031">
    <property type="entry name" value="FAD-DEPENDENT OXIDOREDUCTASE"/>
    <property type="match status" value="1"/>
</dbReference>
<dbReference type="PROSITE" id="PS50206">
    <property type="entry name" value="RHODANESE_3"/>
    <property type="match status" value="1"/>
</dbReference>
<protein>
    <submittedName>
        <fullName evidence="2">Rhodanese-related sulfurtransferase</fullName>
    </submittedName>
</protein>
<accession>A0A1I0GLM8</accession>
<dbReference type="GO" id="GO:0016740">
    <property type="term" value="F:transferase activity"/>
    <property type="evidence" value="ECO:0007669"/>
    <property type="project" value="UniProtKB-KW"/>
</dbReference>
<dbReference type="InterPro" id="IPR001763">
    <property type="entry name" value="Rhodanese-like_dom"/>
</dbReference>
<dbReference type="RefSeq" id="WP_092355459.1">
    <property type="nucleotide sequence ID" value="NZ_FOIN01000032.1"/>
</dbReference>
<evidence type="ECO:0000259" key="1">
    <source>
        <dbReference type="PROSITE" id="PS50206"/>
    </source>
</evidence>
<name>A0A1I0GLM8_9FIRM</name>
<evidence type="ECO:0000313" key="2">
    <source>
        <dbReference type="EMBL" id="SET71882.1"/>
    </source>
</evidence>
<evidence type="ECO:0000313" key="3">
    <source>
        <dbReference type="Proteomes" id="UP000198558"/>
    </source>
</evidence>
<dbReference type="SUPFAM" id="SSF52821">
    <property type="entry name" value="Rhodanese/Cell cycle control phosphatase"/>
    <property type="match status" value="1"/>
</dbReference>
<dbReference type="EMBL" id="FOIN01000032">
    <property type="protein sequence ID" value="SET71882.1"/>
    <property type="molecule type" value="Genomic_DNA"/>
</dbReference>
<organism evidence="2 3">
    <name type="scientific">Thomasclavelia cocleata</name>
    <dbReference type="NCBI Taxonomy" id="69824"/>
    <lineage>
        <taxon>Bacteria</taxon>
        <taxon>Bacillati</taxon>
        <taxon>Bacillota</taxon>
        <taxon>Erysipelotrichia</taxon>
        <taxon>Erysipelotrichales</taxon>
        <taxon>Coprobacillaceae</taxon>
        <taxon>Thomasclavelia</taxon>
    </lineage>
</organism>
<dbReference type="Gene3D" id="3.40.250.10">
    <property type="entry name" value="Rhodanese-like domain"/>
    <property type="match status" value="1"/>
</dbReference>
<dbReference type="GeneID" id="78289072"/>
<reference evidence="3" key="1">
    <citation type="submission" date="2016-10" db="EMBL/GenBank/DDBJ databases">
        <authorList>
            <person name="Varghese N."/>
            <person name="Submissions S."/>
        </authorList>
    </citation>
    <scope>NUCLEOTIDE SEQUENCE [LARGE SCALE GENOMIC DNA]</scope>
    <source>
        <strain evidence="3">DSM 1551</strain>
    </source>
</reference>
<gene>
    <name evidence="2" type="ORF">SAMN04489758_1327</name>
</gene>
<feature type="domain" description="Rhodanese" evidence="1">
    <location>
        <begin position="16"/>
        <end position="100"/>
    </location>
</feature>
<dbReference type="SMART" id="SM00450">
    <property type="entry name" value="RHOD"/>
    <property type="match status" value="1"/>
</dbReference>
<dbReference type="InterPro" id="IPR050229">
    <property type="entry name" value="GlpE_sulfurtransferase"/>
</dbReference>
<proteinExistence type="predicted"/>
<keyword evidence="2" id="KW-0808">Transferase</keyword>
<dbReference type="InterPro" id="IPR036873">
    <property type="entry name" value="Rhodanese-like_dom_sf"/>
</dbReference>
<dbReference type="AlphaFoldDB" id="A0A1I0GLM8"/>
<dbReference type="CDD" id="cd00158">
    <property type="entry name" value="RHOD"/>
    <property type="match status" value="1"/>
</dbReference>
<keyword evidence="3" id="KW-1185">Reference proteome</keyword>
<dbReference type="Proteomes" id="UP000198558">
    <property type="component" value="Unassembled WGS sequence"/>
</dbReference>